<feature type="signal peptide" evidence="10">
    <location>
        <begin position="1"/>
        <end position="17"/>
    </location>
</feature>
<dbReference type="Pfam" id="PF13639">
    <property type="entry name" value="zf-RING_2"/>
    <property type="match status" value="1"/>
</dbReference>
<organism evidence="12 13">
    <name type="scientific">Asparagus officinalis</name>
    <name type="common">Garden asparagus</name>
    <dbReference type="NCBI Taxonomy" id="4686"/>
    <lineage>
        <taxon>Eukaryota</taxon>
        <taxon>Viridiplantae</taxon>
        <taxon>Streptophyta</taxon>
        <taxon>Embryophyta</taxon>
        <taxon>Tracheophyta</taxon>
        <taxon>Spermatophyta</taxon>
        <taxon>Magnoliopsida</taxon>
        <taxon>Liliopsida</taxon>
        <taxon>Asparagales</taxon>
        <taxon>Asparagaceae</taxon>
        <taxon>Asparagoideae</taxon>
        <taxon>Asparagus</taxon>
    </lineage>
</organism>
<name>A0A5P1FGG6_ASPOF</name>
<feature type="domain" description="RING-type" evidence="11">
    <location>
        <begin position="76"/>
        <end position="118"/>
    </location>
</feature>
<dbReference type="SMART" id="SM01197">
    <property type="entry name" value="FANCL_C"/>
    <property type="match status" value="1"/>
</dbReference>
<dbReference type="EMBL" id="CM007382">
    <property type="protein sequence ID" value="ONK77154.1"/>
    <property type="molecule type" value="Genomic_DNA"/>
</dbReference>
<dbReference type="SMART" id="SM00184">
    <property type="entry name" value="RING"/>
    <property type="match status" value="1"/>
</dbReference>
<evidence type="ECO:0000256" key="4">
    <source>
        <dbReference type="ARBA" id="ARBA00022723"/>
    </source>
</evidence>
<comment type="similarity">
    <text evidence="8">Belongs to the RING-type zinc finger family. ATL subfamily.</text>
</comment>
<dbReference type="Gene3D" id="3.30.40.10">
    <property type="entry name" value="Zinc/RING finger domain, C3HC4 (zinc finger)"/>
    <property type="match status" value="1"/>
</dbReference>
<keyword evidence="2" id="KW-0808">Transferase</keyword>
<evidence type="ECO:0000313" key="13">
    <source>
        <dbReference type="Proteomes" id="UP000243459"/>
    </source>
</evidence>
<keyword evidence="9" id="KW-0863">Zinc-finger</keyword>
<keyword evidence="10" id="KW-0732">Signal</keyword>
<evidence type="ECO:0000256" key="9">
    <source>
        <dbReference type="PROSITE-ProRule" id="PRU00175"/>
    </source>
</evidence>
<evidence type="ECO:0000256" key="5">
    <source>
        <dbReference type="ARBA" id="ARBA00022833"/>
    </source>
</evidence>
<keyword evidence="7" id="KW-0472">Membrane</keyword>
<dbReference type="CDD" id="cd16461">
    <property type="entry name" value="RING-H2_EL5-like"/>
    <property type="match status" value="1"/>
</dbReference>
<evidence type="ECO:0000256" key="2">
    <source>
        <dbReference type="ARBA" id="ARBA00022679"/>
    </source>
</evidence>
<dbReference type="InterPro" id="IPR044602">
    <property type="entry name" value="ATL10/ATL72-79-like"/>
</dbReference>
<dbReference type="PANTHER" id="PTHR46905">
    <property type="entry name" value="RING-H2 FINGER PROTEIN ATL78"/>
    <property type="match status" value="1"/>
</dbReference>
<dbReference type="GO" id="GO:0016567">
    <property type="term" value="P:protein ubiquitination"/>
    <property type="evidence" value="ECO:0007669"/>
    <property type="project" value="InterPro"/>
</dbReference>
<dbReference type="SUPFAM" id="SSF57850">
    <property type="entry name" value="RING/U-box"/>
    <property type="match status" value="1"/>
</dbReference>
<dbReference type="GO" id="GO:0016740">
    <property type="term" value="F:transferase activity"/>
    <property type="evidence" value="ECO:0007669"/>
    <property type="project" value="UniProtKB-KW"/>
</dbReference>
<dbReference type="InterPro" id="IPR001841">
    <property type="entry name" value="Znf_RING"/>
</dbReference>
<protein>
    <recommendedName>
        <fullName evidence="11">RING-type domain-containing protein</fullName>
    </recommendedName>
</protein>
<sequence>MVIILAALLCALICALGLNSIVRCVLRCGRRIAFETAEETAARLAATGLKKKALRQIPVAVYGSEGANIPVAATDCPICLGEFADGEKVRVLPKCNHGFHVRCIDTWLASHSSCPTCRHSLLDRATAAGGGAGQQHAAEAAVEVVVVDEGIADVSIGPQRQSVVKSSWEMDSSCRIRKRSILYSTKGSLSMIFPNDRKKPNKQDGLP</sequence>
<keyword evidence="13" id="KW-1185">Reference proteome</keyword>
<dbReference type="GO" id="GO:0008270">
    <property type="term" value="F:zinc ion binding"/>
    <property type="evidence" value="ECO:0007669"/>
    <property type="project" value="UniProtKB-KW"/>
</dbReference>
<dbReference type="Gramene" id="ONK77154">
    <property type="protein sequence ID" value="ONK77154"/>
    <property type="gene ID" value="A4U43_C02F3650"/>
</dbReference>
<gene>
    <name evidence="12" type="ORF">A4U43_C02F3650</name>
</gene>
<dbReference type="OMA" id="RCIDTWF"/>
<keyword evidence="5" id="KW-0862">Zinc</keyword>
<proteinExistence type="inferred from homology"/>
<reference evidence="13" key="1">
    <citation type="journal article" date="2017" name="Nat. Commun.">
        <title>The asparagus genome sheds light on the origin and evolution of a young Y chromosome.</title>
        <authorList>
            <person name="Harkess A."/>
            <person name="Zhou J."/>
            <person name="Xu C."/>
            <person name="Bowers J.E."/>
            <person name="Van der Hulst R."/>
            <person name="Ayyampalayam S."/>
            <person name="Mercati F."/>
            <person name="Riccardi P."/>
            <person name="McKain M.R."/>
            <person name="Kakrana A."/>
            <person name="Tang H."/>
            <person name="Ray J."/>
            <person name="Groenendijk J."/>
            <person name="Arikit S."/>
            <person name="Mathioni S.M."/>
            <person name="Nakano M."/>
            <person name="Shan H."/>
            <person name="Telgmann-Rauber A."/>
            <person name="Kanno A."/>
            <person name="Yue Z."/>
            <person name="Chen H."/>
            <person name="Li W."/>
            <person name="Chen Y."/>
            <person name="Xu X."/>
            <person name="Zhang Y."/>
            <person name="Luo S."/>
            <person name="Chen H."/>
            <person name="Gao J."/>
            <person name="Mao Z."/>
            <person name="Pires J.C."/>
            <person name="Luo M."/>
            <person name="Kudrna D."/>
            <person name="Wing R.A."/>
            <person name="Meyers B.C."/>
            <person name="Yi K."/>
            <person name="Kong H."/>
            <person name="Lavrijsen P."/>
            <person name="Sunseri F."/>
            <person name="Falavigna A."/>
            <person name="Ye Y."/>
            <person name="Leebens-Mack J.H."/>
            <person name="Chen G."/>
        </authorList>
    </citation>
    <scope>NUCLEOTIDE SEQUENCE [LARGE SCALE GENOMIC DNA]</scope>
    <source>
        <strain evidence="13">cv. DH0086</strain>
    </source>
</reference>
<keyword evidence="4" id="KW-0479">Metal-binding</keyword>
<dbReference type="FunFam" id="3.30.40.10:FF:000404">
    <property type="entry name" value="RING-H2 finger protein ATL72-like"/>
    <property type="match status" value="1"/>
</dbReference>
<evidence type="ECO:0000313" key="12">
    <source>
        <dbReference type="EMBL" id="ONK77154.1"/>
    </source>
</evidence>
<evidence type="ECO:0000256" key="3">
    <source>
        <dbReference type="ARBA" id="ARBA00022692"/>
    </source>
</evidence>
<evidence type="ECO:0000256" key="8">
    <source>
        <dbReference type="ARBA" id="ARBA00024209"/>
    </source>
</evidence>
<dbReference type="Proteomes" id="UP000243459">
    <property type="component" value="Chromosome 2"/>
</dbReference>
<accession>A0A5P1FGG6</accession>
<feature type="chain" id="PRO_5024270725" description="RING-type domain-containing protein" evidence="10">
    <location>
        <begin position="18"/>
        <end position="207"/>
    </location>
</feature>
<evidence type="ECO:0000256" key="1">
    <source>
        <dbReference type="ARBA" id="ARBA00004167"/>
    </source>
</evidence>
<dbReference type="GO" id="GO:0016020">
    <property type="term" value="C:membrane"/>
    <property type="evidence" value="ECO:0007669"/>
    <property type="project" value="UniProtKB-SubCell"/>
</dbReference>
<evidence type="ECO:0000259" key="11">
    <source>
        <dbReference type="PROSITE" id="PS50089"/>
    </source>
</evidence>
<dbReference type="InterPro" id="IPR013083">
    <property type="entry name" value="Znf_RING/FYVE/PHD"/>
</dbReference>
<keyword evidence="3" id="KW-0812">Transmembrane</keyword>
<dbReference type="PANTHER" id="PTHR46905:SF21">
    <property type="entry name" value="RING-TYPE E3 UBIQUITIN TRANSFERASE"/>
    <property type="match status" value="1"/>
</dbReference>
<evidence type="ECO:0000256" key="6">
    <source>
        <dbReference type="ARBA" id="ARBA00022989"/>
    </source>
</evidence>
<evidence type="ECO:0000256" key="7">
    <source>
        <dbReference type="ARBA" id="ARBA00023136"/>
    </source>
</evidence>
<dbReference type="AlphaFoldDB" id="A0A5P1FGG6"/>
<dbReference type="PROSITE" id="PS50089">
    <property type="entry name" value="ZF_RING_2"/>
    <property type="match status" value="1"/>
</dbReference>
<keyword evidence="6" id="KW-1133">Transmembrane helix</keyword>
<evidence type="ECO:0000256" key="10">
    <source>
        <dbReference type="SAM" id="SignalP"/>
    </source>
</evidence>
<comment type="subcellular location">
    <subcellularLocation>
        <location evidence="1">Membrane</location>
        <topology evidence="1">Single-pass membrane protein</topology>
    </subcellularLocation>
</comment>